<dbReference type="EMBL" id="AVBF01000004">
    <property type="protein sequence ID" value="KGP74227.1"/>
    <property type="molecule type" value="Genomic_DNA"/>
</dbReference>
<dbReference type="SUPFAM" id="SSF51445">
    <property type="entry name" value="(Trans)glycosidases"/>
    <property type="match status" value="1"/>
</dbReference>
<organism evidence="3 4">
    <name type="scientific">Pontibacillus yanchengensis Y32</name>
    <dbReference type="NCBI Taxonomy" id="1385514"/>
    <lineage>
        <taxon>Bacteria</taxon>
        <taxon>Bacillati</taxon>
        <taxon>Bacillota</taxon>
        <taxon>Bacilli</taxon>
        <taxon>Bacillales</taxon>
        <taxon>Bacillaceae</taxon>
        <taxon>Pontibacillus</taxon>
    </lineage>
</organism>
<feature type="compositionally biased region" description="Acidic residues" evidence="2">
    <location>
        <begin position="289"/>
        <end position="305"/>
    </location>
</feature>
<comment type="caution">
    <text evidence="3">The sequence shown here is derived from an EMBL/GenBank/DDBJ whole genome shotgun (WGS) entry which is preliminary data.</text>
</comment>
<dbReference type="InterPro" id="IPR017853">
    <property type="entry name" value="GH"/>
</dbReference>
<protein>
    <submittedName>
        <fullName evidence="3">Uncharacterized protein</fullName>
    </submittedName>
</protein>
<dbReference type="eggNOG" id="ENOG502Z7VK">
    <property type="taxonomic scope" value="Bacteria"/>
</dbReference>
<evidence type="ECO:0000313" key="3">
    <source>
        <dbReference type="EMBL" id="KGP74227.1"/>
    </source>
</evidence>
<dbReference type="STRING" id="1385514.N782_09350"/>
<keyword evidence="4" id="KW-1185">Reference proteome</keyword>
<dbReference type="Proteomes" id="UP000030147">
    <property type="component" value="Unassembled WGS sequence"/>
</dbReference>
<proteinExistence type="predicted"/>
<dbReference type="OrthoDB" id="7054537at2"/>
<keyword evidence="1" id="KW-0175">Coiled coil</keyword>
<name>A0A0A2TEF5_9BACI</name>
<evidence type="ECO:0000256" key="1">
    <source>
        <dbReference type="SAM" id="Coils"/>
    </source>
</evidence>
<evidence type="ECO:0000313" key="4">
    <source>
        <dbReference type="Proteomes" id="UP000030147"/>
    </source>
</evidence>
<accession>A0A0A2TEF5</accession>
<feature type="coiled-coil region" evidence="1">
    <location>
        <begin position="535"/>
        <end position="562"/>
    </location>
</feature>
<reference evidence="3 4" key="1">
    <citation type="journal article" date="2015" name="Stand. Genomic Sci.">
        <title>High quality draft genome sequence of the moderately halophilic bacterium Pontibacillus yanchengensis Y32(T) and comparison among Pontibacillus genomes.</title>
        <authorList>
            <person name="Huang J."/>
            <person name="Qiao Z.X."/>
            <person name="Tang J.W."/>
            <person name="Wang G."/>
        </authorList>
    </citation>
    <scope>NUCLEOTIDE SEQUENCE [LARGE SCALE GENOMIC DNA]</scope>
    <source>
        <strain evidence="3 4">Y32</strain>
    </source>
</reference>
<gene>
    <name evidence="3" type="ORF">N782_09350</name>
</gene>
<feature type="region of interest" description="Disordered" evidence="2">
    <location>
        <begin position="289"/>
        <end position="314"/>
    </location>
</feature>
<dbReference type="RefSeq" id="WP_036815877.1">
    <property type="nucleotide sequence ID" value="NZ_AVBF01000004.1"/>
</dbReference>
<sequence>MNKKPIYLMLLISISIFLTGWSNPEEKKNALWVEEADLKTEAEDIIKRSKQNGINTIYLKVDTKKSPSAYKDFIHQASEANIDVHALGGKPSWALSSNKQALLDFSSWVENYNNEVNQNEQFTGIHLKIQPQLLEEWYTNAKTILKEWKGNIRLFNEDVKESNTLETSASIPFWLDEVKTPNQPDTTFNRWLISQFDHTTILAFRDTLEGQNGVVSLIEDELEIANELDKKIVVGITLENTGQDYVSFYEEGIGNMNMHLNILEHHLKEEPSYVGFAIDRYSHWTSLEDNTEEHADDPEETDESNESTNEKPESVKGTYIWHASNLIESPDEILEFAKEKNLNFLYTRLDRRKDFSAYKSFVERAHEAGIEVHAMGGHPNWALAKGEERLRMFIDYVTTYNNTVAEEQKFDGIHLDIEPYVLPEWSENKNGVLRTWKENIELFVDEVKKNSKLETSVDLAMWLDDHEVPGEENSSFSRWMINQLDHTTIMAFRDYAKGAGGILDVSKEEMEFATNLDKRIVISVEMKQNEAVEHISFHEEGEEKMEEALEQTEEQLQKKSSYKGYVIHAYDYWLNAKD</sequence>
<evidence type="ECO:0000256" key="2">
    <source>
        <dbReference type="SAM" id="MobiDB-lite"/>
    </source>
</evidence>
<dbReference type="AlphaFoldDB" id="A0A0A2TEF5"/>